<dbReference type="EMBL" id="AP017928">
    <property type="protein sequence ID" value="BBA32063.1"/>
    <property type="molecule type" value="Genomic_DNA"/>
</dbReference>
<dbReference type="RefSeq" id="WP_232020467.1">
    <property type="nucleotide sequence ID" value="NZ_AP017928.1"/>
</dbReference>
<organism evidence="1 2">
    <name type="scientific">Methylocaldum marinum</name>
    <dbReference type="NCBI Taxonomy" id="1432792"/>
    <lineage>
        <taxon>Bacteria</taxon>
        <taxon>Pseudomonadati</taxon>
        <taxon>Pseudomonadota</taxon>
        <taxon>Gammaproteobacteria</taxon>
        <taxon>Methylococcales</taxon>
        <taxon>Methylococcaceae</taxon>
        <taxon>Methylocaldum</taxon>
    </lineage>
</organism>
<evidence type="ECO:0000313" key="2">
    <source>
        <dbReference type="Proteomes" id="UP000266313"/>
    </source>
</evidence>
<gene>
    <name evidence="1" type="ORF">sS8_0094</name>
</gene>
<name>A0A286P341_9GAMM</name>
<keyword evidence="2" id="KW-1185">Reference proteome</keyword>
<dbReference type="AlphaFoldDB" id="A0A286P341"/>
<dbReference type="Proteomes" id="UP000266313">
    <property type="component" value="Chromosome"/>
</dbReference>
<accession>A0A286P341</accession>
<reference evidence="1 2" key="1">
    <citation type="submission" date="2016-12" db="EMBL/GenBank/DDBJ databases">
        <title>Genome sequencing of Methylocaldum marinum.</title>
        <authorList>
            <person name="Takeuchi M."/>
            <person name="Kamagata Y."/>
            <person name="Hiraoka S."/>
            <person name="Oshima K."/>
            <person name="Hattori M."/>
            <person name="Iwasaki W."/>
        </authorList>
    </citation>
    <scope>NUCLEOTIDE SEQUENCE [LARGE SCALE GENOMIC DNA]</scope>
    <source>
        <strain evidence="1 2">S8</strain>
    </source>
</reference>
<sequence>MFHFDVQGAVAKSSHASIPWLRYPYRQLDERAHFWPFDGGVVPPGKSAITEVYPALWKQMYPTDGRTPDQHDAYVIAGWLRQADRDGRLACFLHSALTPPERTIAEVGGWIPGVL</sequence>
<evidence type="ECO:0000313" key="1">
    <source>
        <dbReference type="EMBL" id="BBA32063.1"/>
    </source>
</evidence>
<protein>
    <submittedName>
        <fullName evidence="1">Uncharacterized protein</fullName>
    </submittedName>
</protein>
<dbReference type="KEGG" id="mmai:sS8_0094"/>
<proteinExistence type="predicted"/>